<evidence type="ECO:0000313" key="3">
    <source>
        <dbReference type="EMBL" id="CAG9318286.1"/>
    </source>
</evidence>
<feature type="coiled-coil region" evidence="1">
    <location>
        <begin position="173"/>
        <end position="200"/>
    </location>
</feature>
<evidence type="ECO:0000313" key="4">
    <source>
        <dbReference type="Proteomes" id="UP001162131"/>
    </source>
</evidence>
<feature type="compositionally biased region" description="Polar residues" evidence="2">
    <location>
        <begin position="257"/>
        <end position="276"/>
    </location>
</feature>
<keyword evidence="1" id="KW-0175">Coiled coil</keyword>
<organism evidence="3 4">
    <name type="scientific">Blepharisma stoltei</name>
    <dbReference type="NCBI Taxonomy" id="1481888"/>
    <lineage>
        <taxon>Eukaryota</taxon>
        <taxon>Sar</taxon>
        <taxon>Alveolata</taxon>
        <taxon>Ciliophora</taxon>
        <taxon>Postciliodesmatophora</taxon>
        <taxon>Heterotrichea</taxon>
        <taxon>Heterotrichida</taxon>
        <taxon>Blepharismidae</taxon>
        <taxon>Blepharisma</taxon>
    </lineage>
</organism>
<dbReference type="PANTHER" id="PTHR15276">
    <property type="entry name" value="H4 D10S170 PROTEIN-RELATED"/>
    <property type="match status" value="1"/>
</dbReference>
<evidence type="ECO:0000256" key="1">
    <source>
        <dbReference type="SAM" id="Coils"/>
    </source>
</evidence>
<reference evidence="3" key="1">
    <citation type="submission" date="2021-09" db="EMBL/GenBank/DDBJ databases">
        <authorList>
            <consortium name="AG Swart"/>
            <person name="Singh M."/>
            <person name="Singh A."/>
            <person name="Seah K."/>
            <person name="Emmerich C."/>
        </authorList>
    </citation>
    <scope>NUCLEOTIDE SEQUENCE</scope>
    <source>
        <strain evidence="3">ATCC30299</strain>
    </source>
</reference>
<proteinExistence type="predicted"/>
<dbReference type="Pfam" id="PF09755">
    <property type="entry name" value="DUF2046"/>
    <property type="match status" value="1"/>
</dbReference>
<feature type="coiled-coil region" evidence="1">
    <location>
        <begin position="1"/>
        <end position="38"/>
    </location>
</feature>
<name>A0AAU9J1S0_9CILI</name>
<keyword evidence="4" id="KW-1185">Reference proteome</keyword>
<protein>
    <submittedName>
        <fullName evidence="3">Uncharacterized protein</fullName>
    </submittedName>
</protein>
<accession>A0AAU9J1S0</accession>
<feature type="region of interest" description="Disordered" evidence="2">
    <location>
        <begin position="254"/>
        <end position="276"/>
    </location>
</feature>
<dbReference type="AlphaFoldDB" id="A0AAU9J1S0"/>
<evidence type="ECO:0000256" key="2">
    <source>
        <dbReference type="SAM" id="MobiDB-lite"/>
    </source>
</evidence>
<dbReference type="EMBL" id="CAJZBQ010000020">
    <property type="protein sequence ID" value="CAG9318286.1"/>
    <property type="molecule type" value="Genomic_DNA"/>
</dbReference>
<gene>
    <name evidence="3" type="ORF">BSTOLATCC_MIC20762</name>
</gene>
<comment type="caution">
    <text evidence="3">The sequence shown here is derived from an EMBL/GenBank/DDBJ whole genome shotgun (WGS) entry which is preliminary data.</text>
</comment>
<dbReference type="PANTHER" id="PTHR15276:SF0">
    <property type="entry name" value="COILED-COIL DOMAIN-CONTAINING PROTEIN 6"/>
    <property type="match status" value="1"/>
</dbReference>
<dbReference type="InterPro" id="IPR019152">
    <property type="entry name" value="DUF2046"/>
</dbReference>
<dbReference type="Proteomes" id="UP001162131">
    <property type="component" value="Unassembled WGS sequence"/>
</dbReference>
<sequence length="276" mass="31849">MDKLSALKQALEAERKKNQDLQEQLKLKDIENDLYKKQLLEGSPQQVSSIRRPSVTKREQEAFIQSVEREEENITNRLQKSFKTLLREKIDLENTLEQEQEFIVNTMSKQLAQAIGQKLELKKKVEAQIRSRSPSDVDLSKEAEFAAEEFNSSFSSDSESSRESIGIEEKRKMKALEAELNYIKQQIDLAKNDIKKYKNLYITMMENQQRLVKENFLLSKKLGGSEGEPDDIDIRSDISCGSLSSRSLGNYLEFRSESNTPHSYSREASSTPKRKR</sequence>